<proteinExistence type="inferred from homology"/>
<comment type="similarity">
    <text evidence="5 16">Belongs to the aspartokinase family.</text>
</comment>
<dbReference type="Pfam" id="PF22468">
    <property type="entry name" value="ACT_9"/>
    <property type="match status" value="2"/>
</dbReference>
<evidence type="ECO:0000256" key="11">
    <source>
        <dbReference type="ARBA" id="ARBA00022777"/>
    </source>
</evidence>
<comment type="caution">
    <text evidence="20">The sequence shown here is derived from an EMBL/GenBank/DDBJ whole genome shotgun (WGS) entry which is preliminary data.</text>
</comment>
<dbReference type="CDD" id="cd04261">
    <property type="entry name" value="AAK_AKii-LysC-BS"/>
    <property type="match status" value="1"/>
</dbReference>
<feature type="region of interest" description="Disordered" evidence="18">
    <location>
        <begin position="1"/>
        <end position="45"/>
    </location>
</feature>
<dbReference type="PIRSF" id="PIRSF000726">
    <property type="entry name" value="Asp_kin"/>
    <property type="match status" value="1"/>
</dbReference>
<dbReference type="NCBIfam" id="NF005153">
    <property type="entry name" value="PRK06635.1-1"/>
    <property type="match status" value="1"/>
</dbReference>
<accession>A0ABQ5RDT3</accession>
<keyword evidence="8 17" id="KW-0028">Amino-acid biosynthesis</keyword>
<dbReference type="InterPro" id="IPR005260">
    <property type="entry name" value="Asp_kin_monofn"/>
</dbReference>
<comment type="function">
    <text evidence="1">Catalyzes the phosphorylation of the beta-carboxyl group of aspartic acid with ATP to yield 4-phospho-L-aspartate, which is involved in the branched biosynthetic pathway leading to the biosynthesis of amino acids lysine, threonine, isoleucine and methionine.</text>
</comment>
<dbReference type="InterPro" id="IPR041740">
    <property type="entry name" value="AKii-LysC-BS"/>
</dbReference>
<dbReference type="NCBIfam" id="TIGR00657">
    <property type="entry name" value="asp_kinases"/>
    <property type="match status" value="1"/>
</dbReference>
<feature type="compositionally biased region" description="Basic and acidic residues" evidence="18">
    <location>
        <begin position="1"/>
        <end position="15"/>
    </location>
</feature>
<evidence type="ECO:0000313" key="21">
    <source>
        <dbReference type="Proteomes" id="UP001144451"/>
    </source>
</evidence>
<sequence>MRLRRPREPGSDRTARGVRSARADPRRRKSAHPRTIRTAPDSQRNPLMSLVVQKFGGSSVADADSIKRVARRISMYSRAGHKVVVVVSAMGDTTDDLIDLAEQVSPNPPPREMDMLVTAGERISMAVLSMALNDTGVHARAYTGSQAGLITDEVHGKAHILRVTPGRIEEALEEGAVAIVAGFQGVSQTTKDITTLGRGGSDTTAVALAAALEADVCEIYSDVDGVFTADPRIAPAARRVPVISSEEMLEMAANGSKILMARSVEYARRYGVPLHVRSSYSGRLGTIVTDEPEREIPIDPDVTLRPADAARRDAADPTKELPMDDIAAPGLEAPIISGVAHDRSEGKITVVEVPDAPGKAALLFDVVAGTGANIDMIVQNSSTVDDTVAISLTLPESDAPAALEAIEKAREAIGFTEVRYDDQIGKVSIVGAGMRAHPGVSATLFRSLGEAGINIDMISTSEIRISVVTEQSRLDDAVRVIHTAFGLDAEQTEAVVYGGTGR</sequence>
<dbReference type="EMBL" id="BSDQ01000001">
    <property type="protein sequence ID" value="GLI30050.1"/>
    <property type="molecule type" value="Genomic_DNA"/>
</dbReference>
<reference evidence="20" key="1">
    <citation type="submission" date="2022-12" db="EMBL/GenBank/DDBJ databases">
        <title>Reference genome sequencing for broad-spectrum identification of bacterial and archaeal isolates by mass spectrometry.</title>
        <authorList>
            <person name="Sekiguchi Y."/>
            <person name="Tourlousse D.M."/>
        </authorList>
    </citation>
    <scope>NUCLEOTIDE SEQUENCE</scope>
    <source>
        <strain evidence="20">5-2</strain>
    </source>
</reference>
<dbReference type="PROSITE" id="PS51671">
    <property type="entry name" value="ACT"/>
    <property type="match status" value="2"/>
</dbReference>
<keyword evidence="9 16" id="KW-0808">Transferase</keyword>
<dbReference type="PROSITE" id="PS00324">
    <property type="entry name" value="ASPARTOKINASE"/>
    <property type="match status" value="1"/>
</dbReference>
<evidence type="ECO:0000256" key="6">
    <source>
        <dbReference type="ARBA" id="ARBA00013059"/>
    </source>
</evidence>
<evidence type="ECO:0000256" key="15">
    <source>
        <dbReference type="ARBA" id="ARBA00047872"/>
    </source>
</evidence>
<dbReference type="InterPro" id="IPR001341">
    <property type="entry name" value="Asp_kinase"/>
</dbReference>
<dbReference type="Pfam" id="PF00696">
    <property type="entry name" value="AA_kinase"/>
    <property type="match status" value="1"/>
</dbReference>
<dbReference type="InterPro" id="IPR036393">
    <property type="entry name" value="AceGlu_kinase-like_sf"/>
</dbReference>
<dbReference type="Proteomes" id="UP001144451">
    <property type="component" value="Unassembled WGS sequence"/>
</dbReference>
<dbReference type="InterPro" id="IPR045865">
    <property type="entry name" value="ACT-like_dom_sf"/>
</dbReference>
<comment type="pathway">
    <text evidence="2 17">Amino-acid biosynthesis; L-lysine biosynthesis via DAP pathway; (S)-tetrahydrodipicolinate from L-aspartate: step 1/4.</text>
</comment>
<dbReference type="SUPFAM" id="SSF53633">
    <property type="entry name" value="Carbamate kinase-like"/>
    <property type="match status" value="1"/>
</dbReference>
<evidence type="ECO:0000256" key="9">
    <source>
        <dbReference type="ARBA" id="ARBA00022679"/>
    </source>
</evidence>
<comment type="catalytic activity">
    <reaction evidence="15 16">
        <text>L-aspartate + ATP = 4-phospho-L-aspartate + ADP</text>
        <dbReference type="Rhea" id="RHEA:23776"/>
        <dbReference type="ChEBI" id="CHEBI:29991"/>
        <dbReference type="ChEBI" id="CHEBI:30616"/>
        <dbReference type="ChEBI" id="CHEBI:57535"/>
        <dbReference type="ChEBI" id="CHEBI:456216"/>
        <dbReference type="EC" id="2.7.2.4"/>
    </reaction>
</comment>
<evidence type="ECO:0000256" key="2">
    <source>
        <dbReference type="ARBA" id="ARBA00004766"/>
    </source>
</evidence>
<dbReference type="Gene3D" id="3.30.2130.10">
    <property type="entry name" value="VC0802-like"/>
    <property type="match status" value="1"/>
</dbReference>
<feature type="domain" description="ACT" evidence="19">
    <location>
        <begin position="429"/>
        <end position="502"/>
    </location>
</feature>
<dbReference type="InterPro" id="IPR018042">
    <property type="entry name" value="Aspartate_kinase_CS"/>
</dbReference>
<keyword evidence="12" id="KW-0067">ATP-binding</keyword>
<evidence type="ECO:0000256" key="7">
    <source>
        <dbReference type="ARBA" id="ARBA00016273"/>
    </source>
</evidence>
<evidence type="ECO:0000256" key="8">
    <source>
        <dbReference type="ARBA" id="ARBA00022605"/>
    </source>
</evidence>
<evidence type="ECO:0000256" key="16">
    <source>
        <dbReference type="RuleBase" id="RU003448"/>
    </source>
</evidence>
<dbReference type="InterPro" id="IPR054352">
    <property type="entry name" value="ACT_Aspartokinase"/>
</dbReference>
<feature type="domain" description="ACT" evidence="19">
    <location>
        <begin position="348"/>
        <end position="423"/>
    </location>
</feature>
<evidence type="ECO:0000259" key="19">
    <source>
        <dbReference type="PROSITE" id="PS51671"/>
    </source>
</evidence>
<gene>
    <name evidence="20" type="ORF">BCONGLO52_08910</name>
</gene>
<evidence type="ECO:0000313" key="20">
    <source>
        <dbReference type="EMBL" id="GLI30050.1"/>
    </source>
</evidence>
<keyword evidence="13" id="KW-0220">Diaminopimelate biosynthesis</keyword>
<dbReference type="SUPFAM" id="SSF55021">
    <property type="entry name" value="ACT-like"/>
    <property type="match status" value="2"/>
</dbReference>
<evidence type="ECO:0000256" key="13">
    <source>
        <dbReference type="ARBA" id="ARBA00022915"/>
    </source>
</evidence>
<dbReference type="PANTHER" id="PTHR21499:SF3">
    <property type="entry name" value="ASPARTOKINASE"/>
    <property type="match status" value="1"/>
</dbReference>
<name>A0ABQ5RDT3_9MICO</name>
<evidence type="ECO:0000256" key="1">
    <source>
        <dbReference type="ARBA" id="ARBA00002843"/>
    </source>
</evidence>
<dbReference type="Gene3D" id="3.40.1160.10">
    <property type="entry name" value="Acetylglutamate kinase-like"/>
    <property type="match status" value="1"/>
</dbReference>
<comment type="pathway">
    <text evidence="3 17">Amino-acid biosynthesis; L-methionine biosynthesis via de novo pathway; L-homoserine from L-aspartate: step 1/3.</text>
</comment>
<keyword evidence="14" id="KW-0457">Lysine biosynthesis</keyword>
<evidence type="ECO:0000256" key="10">
    <source>
        <dbReference type="ARBA" id="ARBA00022741"/>
    </source>
</evidence>
<evidence type="ECO:0000256" key="5">
    <source>
        <dbReference type="ARBA" id="ARBA00010122"/>
    </source>
</evidence>
<evidence type="ECO:0000256" key="17">
    <source>
        <dbReference type="RuleBase" id="RU004249"/>
    </source>
</evidence>
<evidence type="ECO:0000256" key="4">
    <source>
        <dbReference type="ARBA" id="ARBA00005139"/>
    </source>
</evidence>
<dbReference type="InterPro" id="IPR002912">
    <property type="entry name" value="ACT_dom"/>
</dbReference>
<dbReference type="CDD" id="cd04913">
    <property type="entry name" value="ACT_AKii-LysC-BS-like_1"/>
    <property type="match status" value="1"/>
</dbReference>
<dbReference type="PANTHER" id="PTHR21499">
    <property type="entry name" value="ASPARTATE KINASE"/>
    <property type="match status" value="1"/>
</dbReference>
<organism evidence="20 21">
    <name type="scientific">Brachybacterium conglomeratum</name>
    <dbReference type="NCBI Taxonomy" id="47846"/>
    <lineage>
        <taxon>Bacteria</taxon>
        <taxon>Bacillati</taxon>
        <taxon>Actinomycetota</taxon>
        <taxon>Actinomycetes</taxon>
        <taxon>Micrococcales</taxon>
        <taxon>Dermabacteraceae</taxon>
        <taxon>Brachybacterium</taxon>
    </lineage>
</organism>
<dbReference type="CDD" id="cd04936">
    <property type="entry name" value="ACT_AKii-LysC-BS-like_2"/>
    <property type="match status" value="1"/>
</dbReference>
<evidence type="ECO:0000256" key="14">
    <source>
        <dbReference type="ARBA" id="ARBA00023154"/>
    </source>
</evidence>
<dbReference type="InterPro" id="IPR001048">
    <property type="entry name" value="Asp/Glu/Uridylate_kinase"/>
</dbReference>
<keyword evidence="10" id="KW-0547">Nucleotide-binding</keyword>
<keyword evidence="21" id="KW-1185">Reference proteome</keyword>
<dbReference type="NCBIfam" id="NF005155">
    <property type="entry name" value="PRK06635.1-4"/>
    <property type="match status" value="1"/>
</dbReference>
<comment type="pathway">
    <text evidence="4 17">Amino-acid biosynthesis; L-threonine biosynthesis; L-threonine from L-aspartate: step 1/5.</text>
</comment>
<keyword evidence="11 16" id="KW-0418">Kinase</keyword>
<feature type="compositionally biased region" description="Basic residues" evidence="18">
    <location>
        <begin position="25"/>
        <end position="35"/>
    </location>
</feature>
<evidence type="ECO:0000256" key="3">
    <source>
        <dbReference type="ARBA" id="ARBA00004986"/>
    </source>
</evidence>
<dbReference type="EC" id="2.7.2.4" evidence="6 16"/>
<evidence type="ECO:0000256" key="18">
    <source>
        <dbReference type="SAM" id="MobiDB-lite"/>
    </source>
</evidence>
<evidence type="ECO:0000256" key="12">
    <source>
        <dbReference type="ARBA" id="ARBA00022840"/>
    </source>
</evidence>
<protein>
    <recommendedName>
        <fullName evidence="7 16">Aspartokinase</fullName>
        <ecNumber evidence="6 16">2.7.2.4</ecNumber>
    </recommendedName>
</protein>